<evidence type="ECO:0000313" key="9">
    <source>
        <dbReference type="EMBL" id="AKT40879.1"/>
    </source>
</evidence>
<dbReference type="SUPFAM" id="SSF49879">
    <property type="entry name" value="SMAD/FHA domain"/>
    <property type="match status" value="1"/>
</dbReference>
<dbReference type="FunFam" id="3.40.50.300:FF:000006">
    <property type="entry name" value="DNA-binding transcriptional regulator NtrC"/>
    <property type="match status" value="1"/>
</dbReference>
<keyword evidence="4" id="KW-0238">DNA-binding</keyword>
<proteinExistence type="predicted"/>
<dbReference type="InterPro" id="IPR003593">
    <property type="entry name" value="AAA+_ATPase"/>
</dbReference>
<gene>
    <name evidence="9" type="ORF">CMC5_050360</name>
</gene>
<dbReference type="InterPro" id="IPR000253">
    <property type="entry name" value="FHA_dom"/>
</dbReference>
<dbReference type="CDD" id="cd00009">
    <property type="entry name" value="AAA"/>
    <property type="match status" value="1"/>
</dbReference>
<feature type="region of interest" description="Disordered" evidence="6">
    <location>
        <begin position="1"/>
        <end position="27"/>
    </location>
</feature>
<dbReference type="PROSITE" id="PS00676">
    <property type="entry name" value="SIGMA54_INTERACT_2"/>
    <property type="match status" value="1"/>
</dbReference>
<dbReference type="GO" id="GO:0003677">
    <property type="term" value="F:DNA binding"/>
    <property type="evidence" value="ECO:0007669"/>
    <property type="project" value="UniProtKB-KW"/>
</dbReference>
<evidence type="ECO:0000313" key="10">
    <source>
        <dbReference type="Proteomes" id="UP000067626"/>
    </source>
</evidence>
<dbReference type="PROSITE" id="PS00675">
    <property type="entry name" value="SIGMA54_INTERACT_1"/>
    <property type="match status" value="1"/>
</dbReference>
<dbReference type="PROSITE" id="PS50006">
    <property type="entry name" value="FHA_DOMAIN"/>
    <property type="match status" value="1"/>
</dbReference>
<dbReference type="PROSITE" id="PS50045">
    <property type="entry name" value="SIGMA54_INTERACT_4"/>
    <property type="match status" value="1"/>
</dbReference>
<name>A0A0K1EJ34_CHOCO</name>
<evidence type="ECO:0000259" key="7">
    <source>
        <dbReference type="PROSITE" id="PS50006"/>
    </source>
</evidence>
<dbReference type="AlphaFoldDB" id="A0A0K1EJ34"/>
<keyword evidence="2" id="KW-0067">ATP-binding</keyword>
<dbReference type="SUPFAM" id="SSF52540">
    <property type="entry name" value="P-loop containing nucleoside triphosphate hydrolases"/>
    <property type="match status" value="1"/>
</dbReference>
<dbReference type="InterPro" id="IPR058031">
    <property type="entry name" value="AAA_lid_NorR"/>
</dbReference>
<keyword evidence="10" id="KW-1185">Reference proteome</keyword>
<organism evidence="9 10">
    <name type="scientific">Chondromyces crocatus</name>
    <dbReference type="NCBI Taxonomy" id="52"/>
    <lineage>
        <taxon>Bacteria</taxon>
        <taxon>Pseudomonadati</taxon>
        <taxon>Myxococcota</taxon>
        <taxon>Polyangia</taxon>
        <taxon>Polyangiales</taxon>
        <taxon>Polyangiaceae</taxon>
        <taxon>Chondromyces</taxon>
    </lineage>
</organism>
<dbReference type="EMBL" id="CP012159">
    <property type="protein sequence ID" value="AKT40879.1"/>
    <property type="molecule type" value="Genomic_DNA"/>
</dbReference>
<dbReference type="CDD" id="cd00060">
    <property type="entry name" value="FHA"/>
    <property type="match status" value="1"/>
</dbReference>
<dbReference type="InterPro" id="IPR025943">
    <property type="entry name" value="Sigma_54_int_dom_ATP-bd_2"/>
</dbReference>
<dbReference type="InterPro" id="IPR002078">
    <property type="entry name" value="Sigma_54_int"/>
</dbReference>
<dbReference type="Gene3D" id="3.40.50.300">
    <property type="entry name" value="P-loop containing nucleotide triphosphate hydrolases"/>
    <property type="match status" value="1"/>
</dbReference>
<dbReference type="PROSITE" id="PS00688">
    <property type="entry name" value="SIGMA54_INTERACT_3"/>
    <property type="match status" value="1"/>
</dbReference>
<dbReference type="InterPro" id="IPR025662">
    <property type="entry name" value="Sigma_54_int_dom_ATP-bd_1"/>
</dbReference>
<evidence type="ECO:0000256" key="3">
    <source>
        <dbReference type="ARBA" id="ARBA00023015"/>
    </source>
</evidence>
<dbReference type="GO" id="GO:0006355">
    <property type="term" value="P:regulation of DNA-templated transcription"/>
    <property type="evidence" value="ECO:0007669"/>
    <property type="project" value="InterPro"/>
</dbReference>
<dbReference type="STRING" id="52.CMC5_050360"/>
<dbReference type="Pfam" id="PF00498">
    <property type="entry name" value="FHA"/>
    <property type="match status" value="1"/>
</dbReference>
<dbReference type="InterPro" id="IPR008984">
    <property type="entry name" value="SMAD_FHA_dom_sf"/>
</dbReference>
<feature type="domain" description="FHA" evidence="7">
    <location>
        <begin position="73"/>
        <end position="122"/>
    </location>
</feature>
<dbReference type="SMART" id="SM00240">
    <property type="entry name" value="FHA"/>
    <property type="match status" value="1"/>
</dbReference>
<accession>A0A0K1EJ34</accession>
<dbReference type="Gene3D" id="1.10.8.60">
    <property type="match status" value="1"/>
</dbReference>
<dbReference type="InterPro" id="IPR025944">
    <property type="entry name" value="Sigma_54_int_dom_CS"/>
</dbReference>
<reference evidence="9 10" key="1">
    <citation type="submission" date="2015-07" db="EMBL/GenBank/DDBJ databases">
        <title>Genome analysis of myxobacterium Chondromyces crocatus Cm c5 reveals a high potential for natural compound synthesis and the genetic basis for the loss of fruiting body formation.</title>
        <authorList>
            <person name="Zaburannyi N."/>
            <person name="Bunk B."/>
            <person name="Maier J."/>
            <person name="Overmann J."/>
            <person name="Mueller R."/>
        </authorList>
    </citation>
    <scope>NUCLEOTIDE SEQUENCE [LARGE SCALE GENOMIC DNA]</scope>
    <source>
        <strain evidence="9 10">Cm c5</strain>
    </source>
</reference>
<dbReference type="PANTHER" id="PTHR32071:SF100">
    <property type="entry name" value="RESPONSE REGULATOR PROTEIN PILR"/>
    <property type="match status" value="1"/>
</dbReference>
<dbReference type="GO" id="GO:0005524">
    <property type="term" value="F:ATP binding"/>
    <property type="evidence" value="ECO:0007669"/>
    <property type="project" value="UniProtKB-KW"/>
</dbReference>
<keyword evidence="5" id="KW-0804">Transcription</keyword>
<dbReference type="InterPro" id="IPR027417">
    <property type="entry name" value="P-loop_NTPase"/>
</dbReference>
<dbReference type="Gene3D" id="2.60.200.20">
    <property type="match status" value="1"/>
</dbReference>
<evidence type="ECO:0000256" key="5">
    <source>
        <dbReference type="ARBA" id="ARBA00023163"/>
    </source>
</evidence>
<dbReference type="SMART" id="SM00382">
    <property type="entry name" value="AAA"/>
    <property type="match status" value="1"/>
</dbReference>
<dbReference type="KEGG" id="ccro:CMC5_050360"/>
<keyword evidence="1" id="KW-0547">Nucleotide-binding</keyword>
<evidence type="ECO:0000259" key="8">
    <source>
        <dbReference type="PROSITE" id="PS50045"/>
    </source>
</evidence>
<dbReference type="PANTHER" id="PTHR32071">
    <property type="entry name" value="TRANSCRIPTIONAL REGULATORY PROTEIN"/>
    <property type="match status" value="1"/>
</dbReference>
<dbReference type="OrthoDB" id="5485507at2"/>
<protein>
    <submittedName>
        <fullName evidence="9">Sigma-54 dependent transcriptional regulator</fullName>
    </submittedName>
</protein>
<dbReference type="Pfam" id="PF25601">
    <property type="entry name" value="AAA_lid_14"/>
    <property type="match status" value="1"/>
</dbReference>
<feature type="domain" description="Sigma-54 factor interaction" evidence="8">
    <location>
        <begin position="160"/>
        <end position="385"/>
    </location>
</feature>
<keyword evidence="3" id="KW-0805">Transcription regulation</keyword>
<dbReference type="Pfam" id="PF00158">
    <property type="entry name" value="Sigma54_activat"/>
    <property type="match status" value="1"/>
</dbReference>
<dbReference type="Proteomes" id="UP000067626">
    <property type="component" value="Chromosome"/>
</dbReference>
<evidence type="ECO:0000256" key="6">
    <source>
        <dbReference type="SAM" id="MobiDB-lite"/>
    </source>
</evidence>
<evidence type="ECO:0000256" key="4">
    <source>
        <dbReference type="ARBA" id="ARBA00023125"/>
    </source>
</evidence>
<evidence type="ECO:0000256" key="1">
    <source>
        <dbReference type="ARBA" id="ARBA00022741"/>
    </source>
</evidence>
<evidence type="ECO:0000256" key="2">
    <source>
        <dbReference type="ARBA" id="ARBA00022840"/>
    </source>
</evidence>
<sequence>MSDPAPPVQPLVQPLNEGPGSEHPLPRIVRSRDATWGTGDDGEALTTVWLQVEDGASEKVTSLRASLAPGSTLVLGSGPAAGVQVRDPTVSARHCLVAHRGDAIEISDLGSRNGVRVGGVLVKLARLQPGSCVEIGHTLVRVDVPRAGGTISEGPPLEQLVGRSRVMRQLAASVRKMAPLRLPVLLRGESGTGKDLIARAVHEESPRARAPFITLNCAAIARELAESELFGHRRGAFTGALRDRSGAFQAADKGTLFLDEIATLSPELQAKMLRVVEEGTVRPLGTDAVVKVDVRLVVATCEPLETLVTEKLFRADLYERLAVCKLIVPPLRDRLEDIPLLARALLATSELGSCELSSGALAALRAHRWPGNVRELRNVLVQATLLANGGRVMPEHILAVFAERAPPQRRKVTPLDALRLFAEVGGNVSAAARRAELPRSTMRDLLRSAGAL</sequence>